<dbReference type="GO" id="GO:0003677">
    <property type="term" value="F:DNA binding"/>
    <property type="evidence" value="ECO:0007669"/>
    <property type="project" value="UniProtKB-KW"/>
</dbReference>
<dbReference type="Pfam" id="PF03479">
    <property type="entry name" value="PCC"/>
    <property type="match status" value="1"/>
</dbReference>
<dbReference type="SUPFAM" id="SSF117856">
    <property type="entry name" value="AF0104/ALDC/Ptd012-like"/>
    <property type="match status" value="1"/>
</dbReference>
<protein>
    <submittedName>
        <fullName evidence="2">Putative DNA-binding protein with PD1-like DNA-binding motif</fullName>
    </submittedName>
</protein>
<dbReference type="PANTHER" id="PTHR34988">
    <property type="entry name" value="PROTEIN, PUTATIVE-RELATED"/>
    <property type="match status" value="1"/>
</dbReference>
<keyword evidence="2" id="KW-0238">DNA-binding</keyword>
<dbReference type="Proteomes" id="UP000050465">
    <property type="component" value="Unassembled WGS sequence"/>
</dbReference>
<evidence type="ECO:0000313" key="2">
    <source>
        <dbReference type="EMBL" id="KPQ35079.1"/>
    </source>
</evidence>
<evidence type="ECO:0000313" key="3">
    <source>
        <dbReference type="Proteomes" id="UP000050465"/>
    </source>
</evidence>
<dbReference type="PROSITE" id="PS51742">
    <property type="entry name" value="PPC"/>
    <property type="match status" value="1"/>
</dbReference>
<feature type="domain" description="PPC" evidence="1">
    <location>
        <begin position="1"/>
        <end position="129"/>
    </location>
</feature>
<dbReference type="AlphaFoldDB" id="A0A0P7ZXE2"/>
<organism evidence="2 3">
    <name type="scientific">Phormidesmis priestleyi Ana</name>
    <dbReference type="NCBI Taxonomy" id="1666911"/>
    <lineage>
        <taxon>Bacteria</taxon>
        <taxon>Bacillati</taxon>
        <taxon>Cyanobacteriota</taxon>
        <taxon>Cyanophyceae</taxon>
        <taxon>Leptolyngbyales</taxon>
        <taxon>Leptolyngbyaceae</taxon>
        <taxon>Phormidesmis</taxon>
    </lineage>
</organism>
<sequence length="130" mass="14171">MEVIALRLMPGSDIRRELETLAKREHITAGVIIGAVGSLSKTCIRFANRDMPSELIGKHEILTLSGMISAAGTHLHMSVSNSQGECIGGHVTYGCEVYTTLELVIGRMPEVTFERVLDEATGFKELKISQ</sequence>
<proteinExistence type="predicted"/>
<dbReference type="STRING" id="1666911.HLUCCA11_11715"/>
<dbReference type="InterPro" id="IPR005175">
    <property type="entry name" value="PPC_dom"/>
</dbReference>
<dbReference type="PANTHER" id="PTHR34988:SF1">
    <property type="entry name" value="DNA-BINDING PROTEIN"/>
    <property type="match status" value="1"/>
</dbReference>
<reference evidence="2 3" key="1">
    <citation type="submission" date="2015-09" db="EMBL/GenBank/DDBJ databases">
        <title>Identification and resolution of microdiversity through metagenomic sequencing of parallel consortia.</title>
        <authorList>
            <person name="Nelson W.C."/>
            <person name="Romine M.F."/>
            <person name="Lindemann S.R."/>
        </authorList>
    </citation>
    <scope>NUCLEOTIDE SEQUENCE [LARGE SCALE GENOMIC DNA]</scope>
    <source>
        <strain evidence="2">Ana</strain>
    </source>
</reference>
<comment type="caution">
    <text evidence="2">The sequence shown here is derived from an EMBL/GenBank/DDBJ whole genome shotgun (WGS) entry which is preliminary data.</text>
</comment>
<dbReference type="EMBL" id="LJZR01000014">
    <property type="protein sequence ID" value="KPQ35079.1"/>
    <property type="molecule type" value="Genomic_DNA"/>
</dbReference>
<dbReference type="CDD" id="cd11378">
    <property type="entry name" value="DUF296"/>
    <property type="match status" value="1"/>
</dbReference>
<gene>
    <name evidence="2" type="ORF">HLUCCA11_11715</name>
</gene>
<accession>A0A0P7ZXE2</accession>
<dbReference type="Gene3D" id="3.30.1330.80">
    <property type="entry name" value="Hypothetical protein, similar to alpha- acetolactate decarboxylase, domain 2"/>
    <property type="match status" value="1"/>
</dbReference>
<name>A0A0P7ZXE2_9CYAN</name>
<evidence type="ECO:0000259" key="1">
    <source>
        <dbReference type="PROSITE" id="PS51742"/>
    </source>
</evidence>